<dbReference type="AlphaFoldDB" id="A0AAD2CVJ8"/>
<reference evidence="2" key="1">
    <citation type="submission" date="2023-08" db="EMBL/GenBank/DDBJ databases">
        <authorList>
            <person name="Audoor S."/>
            <person name="Bilcke G."/>
        </authorList>
    </citation>
    <scope>NUCLEOTIDE SEQUENCE</scope>
</reference>
<proteinExistence type="predicted"/>
<comment type="caution">
    <text evidence="2">The sequence shown here is derived from an EMBL/GenBank/DDBJ whole genome shotgun (WGS) entry which is preliminary data.</text>
</comment>
<accession>A0AAD2CVJ8</accession>
<sequence>MDGFRPTVNDVERISWGKPAKRKGTGSRGMPHRLNEDERKLFDQARRKGFLEVAGSGWRSQRRDAPLLNTYRSLCDARGQASIVLHKDKTGVDEIVIDLSPLRCHAAFHDVAVKCLEHQPDGEIVFGNSNENNLPTMSEDNDAREIELRDEGPEIASWSERPIYQLPPYCIAWRLPRGEAKAVGKKMASLFDTVEKTAVRSKKPTGVKHGKGRRHGGYGIG</sequence>
<dbReference type="EMBL" id="CAKOGP040001112">
    <property type="protein sequence ID" value="CAJ1943176.1"/>
    <property type="molecule type" value="Genomic_DNA"/>
</dbReference>
<organism evidence="2 3">
    <name type="scientific">Cylindrotheca closterium</name>
    <dbReference type="NCBI Taxonomy" id="2856"/>
    <lineage>
        <taxon>Eukaryota</taxon>
        <taxon>Sar</taxon>
        <taxon>Stramenopiles</taxon>
        <taxon>Ochrophyta</taxon>
        <taxon>Bacillariophyta</taxon>
        <taxon>Bacillariophyceae</taxon>
        <taxon>Bacillariophycidae</taxon>
        <taxon>Bacillariales</taxon>
        <taxon>Bacillariaceae</taxon>
        <taxon>Cylindrotheca</taxon>
    </lineage>
</organism>
<evidence type="ECO:0000313" key="3">
    <source>
        <dbReference type="Proteomes" id="UP001295423"/>
    </source>
</evidence>
<feature type="region of interest" description="Disordered" evidence="1">
    <location>
        <begin position="201"/>
        <end position="221"/>
    </location>
</feature>
<gene>
    <name evidence="2" type="ORF">CYCCA115_LOCUS8314</name>
</gene>
<keyword evidence="3" id="KW-1185">Reference proteome</keyword>
<dbReference type="Proteomes" id="UP001295423">
    <property type="component" value="Unassembled WGS sequence"/>
</dbReference>
<name>A0AAD2CVJ8_9STRA</name>
<protein>
    <submittedName>
        <fullName evidence="2">Uncharacterized protein</fullName>
    </submittedName>
</protein>
<evidence type="ECO:0000256" key="1">
    <source>
        <dbReference type="SAM" id="MobiDB-lite"/>
    </source>
</evidence>
<evidence type="ECO:0000313" key="2">
    <source>
        <dbReference type="EMBL" id="CAJ1943176.1"/>
    </source>
</evidence>